<keyword evidence="6" id="KW-1185">Reference proteome</keyword>
<evidence type="ECO:0000256" key="3">
    <source>
        <dbReference type="PROSITE-ProRule" id="PRU00176"/>
    </source>
</evidence>
<reference evidence="5" key="1">
    <citation type="submission" date="2025-08" db="UniProtKB">
        <authorList>
            <consortium name="Ensembl"/>
        </authorList>
    </citation>
    <scope>IDENTIFICATION</scope>
</reference>
<name>A0A8B9ZVF5_9AVES</name>
<dbReference type="Proteomes" id="UP000694549">
    <property type="component" value="Unplaced"/>
</dbReference>
<dbReference type="InterPro" id="IPR012677">
    <property type="entry name" value="Nucleotide-bd_a/b_plait_sf"/>
</dbReference>
<dbReference type="SUPFAM" id="SSF54928">
    <property type="entry name" value="RNA-binding domain, RBD"/>
    <property type="match status" value="2"/>
</dbReference>
<evidence type="ECO:0000256" key="1">
    <source>
        <dbReference type="ARBA" id="ARBA00022737"/>
    </source>
</evidence>
<dbReference type="InterPro" id="IPR000504">
    <property type="entry name" value="RRM_dom"/>
</dbReference>
<feature type="domain" description="RRM" evidence="4">
    <location>
        <begin position="184"/>
        <end position="259"/>
    </location>
</feature>
<sequence>EEDVVTFFEGCRIRNGENGIHFLLNRDGRRRGDALIELESKADVQKALEKNLRYMGPRYVKVFEVHDRDVEGLLQSLQNETQAISDGVVLLRGLPFTSTEDDIAEFFSGLRITDIAFVYRGERKSGEAYVQFAAPEMAARALLKHKEYMGKLMMFSLDSPELGNEETESSGHCSETGSTSSWPHIVHVRGFPTETRAQDIIKFFAPLKPTRVMVEYNSHGDATGEADVHFESHDDAVAAMAKEGTQLQCGTIELFLNEHPKAEQDC</sequence>
<proteinExistence type="predicted"/>
<dbReference type="Pfam" id="PF00076">
    <property type="entry name" value="RRM_1"/>
    <property type="match status" value="2"/>
</dbReference>
<dbReference type="GO" id="GO:0003723">
    <property type="term" value="F:RNA binding"/>
    <property type="evidence" value="ECO:0007669"/>
    <property type="project" value="UniProtKB-UniRule"/>
</dbReference>
<dbReference type="AlphaFoldDB" id="A0A8B9ZVF5"/>
<keyword evidence="2 3" id="KW-0694">RNA-binding</keyword>
<dbReference type="PROSITE" id="PS50102">
    <property type="entry name" value="RRM"/>
    <property type="match status" value="2"/>
</dbReference>
<evidence type="ECO:0000256" key="2">
    <source>
        <dbReference type="ARBA" id="ARBA00022884"/>
    </source>
</evidence>
<keyword evidence="1" id="KW-0677">Repeat</keyword>
<dbReference type="Ensembl" id="ENSAZOT00000019051.1">
    <property type="protein sequence ID" value="ENSAZOP00000017730.1"/>
    <property type="gene ID" value="ENSAZOG00000011528.1"/>
</dbReference>
<feature type="domain" description="RRM" evidence="4">
    <location>
        <begin position="87"/>
        <end position="160"/>
    </location>
</feature>
<accession>A0A8B9ZVF5</accession>
<dbReference type="Gene3D" id="3.30.70.330">
    <property type="match status" value="3"/>
</dbReference>
<protein>
    <submittedName>
        <fullName evidence="5">G-rich RNA sequence binding factor 1</fullName>
    </submittedName>
</protein>
<dbReference type="InterPro" id="IPR035979">
    <property type="entry name" value="RBD_domain_sf"/>
</dbReference>
<reference evidence="5" key="2">
    <citation type="submission" date="2025-09" db="UniProtKB">
        <authorList>
            <consortium name="Ensembl"/>
        </authorList>
    </citation>
    <scope>IDENTIFICATION</scope>
</reference>
<dbReference type="InterPro" id="IPR050666">
    <property type="entry name" value="ESRP"/>
</dbReference>
<evidence type="ECO:0000259" key="4">
    <source>
        <dbReference type="PROSITE" id="PS50102"/>
    </source>
</evidence>
<evidence type="ECO:0000313" key="5">
    <source>
        <dbReference type="Ensembl" id="ENSAZOP00000017730.1"/>
    </source>
</evidence>
<organism evidence="5 6">
    <name type="scientific">Anas zonorhyncha</name>
    <name type="common">Eastern spot-billed duck</name>
    <dbReference type="NCBI Taxonomy" id="75864"/>
    <lineage>
        <taxon>Eukaryota</taxon>
        <taxon>Metazoa</taxon>
        <taxon>Chordata</taxon>
        <taxon>Craniata</taxon>
        <taxon>Vertebrata</taxon>
        <taxon>Euteleostomi</taxon>
        <taxon>Archelosauria</taxon>
        <taxon>Archosauria</taxon>
        <taxon>Dinosauria</taxon>
        <taxon>Saurischia</taxon>
        <taxon>Theropoda</taxon>
        <taxon>Coelurosauria</taxon>
        <taxon>Aves</taxon>
        <taxon>Neognathae</taxon>
        <taxon>Galloanserae</taxon>
        <taxon>Anseriformes</taxon>
        <taxon>Anatidae</taxon>
        <taxon>Anatinae</taxon>
        <taxon>Anas</taxon>
    </lineage>
</organism>
<evidence type="ECO:0000313" key="6">
    <source>
        <dbReference type="Proteomes" id="UP000694549"/>
    </source>
</evidence>
<dbReference type="SMART" id="SM00360">
    <property type="entry name" value="RRM"/>
    <property type="match status" value="2"/>
</dbReference>
<dbReference type="PANTHER" id="PTHR13976">
    <property type="entry name" value="HETEROGENEOUS NUCLEAR RIBONUCLEOPROTEIN-RELATED"/>
    <property type="match status" value="1"/>
</dbReference>